<feature type="transmembrane region" description="Helical" evidence="10">
    <location>
        <begin position="1028"/>
        <end position="1046"/>
    </location>
</feature>
<protein>
    <submittedName>
        <fullName evidence="12">OLC1v1038673C1</fullName>
    </submittedName>
</protein>
<dbReference type="Gene3D" id="3.40.50.300">
    <property type="entry name" value="P-loop containing nucleotide triphosphate hydrolases"/>
    <property type="match status" value="2"/>
</dbReference>
<keyword evidence="3" id="KW-0813">Transport</keyword>
<dbReference type="InterPro" id="IPR013525">
    <property type="entry name" value="ABC2_TM"/>
</dbReference>
<dbReference type="GO" id="GO:0005886">
    <property type="term" value="C:plasma membrane"/>
    <property type="evidence" value="ECO:0007669"/>
    <property type="project" value="UniProtKB-ARBA"/>
</dbReference>
<dbReference type="InterPro" id="IPR027417">
    <property type="entry name" value="P-loop_NTPase"/>
</dbReference>
<feature type="transmembrane region" description="Helical" evidence="10">
    <location>
        <begin position="560"/>
        <end position="582"/>
    </location>
</feature>
<evidence type="ECO:0000256" key="6">
    <source>
        <dbReference type="ARBA" id="ARBA00022741"/>
    </source>
</evidence>
<evidence type="ECO:0000256" key="4">
    <source>
        <dbReference type="ARBA" id="ARBA00022692"/>
    </source>
</evidence>
<keyword evidence="4 10" id="KW-0812">Transmembrane</keyword>
<evidence type="ECO:0000256" key="1">
    <source>
        <dbReference type="ARBA" id="ARBA00004141"/>
    </source>
</evidence>
<dbReference type="Proteomes" id="UP001161247">
    <property type="component" value="Chromosome 4"/>
</dbReference>
<dbReference type="GO" id="GO:0005524">
    <property type="term" value="F:ATP binding"/>
    <property type="evidence" value="ECO:0007669"/>
    <property type="project" value="UniProtKB-KW"/>
</dbReference>
<dbReference type="PROSITE" id="PS50893">
    <property type="entry name" value="ABC_TRANSPORTER_2"/>
    <property type="match status" value="2"/>
</dbReference>
<dbReference type="InterPro" id="IPR003439">
    <property type="entry name" value="ABC_transporter-like_ATP-bd"/>
</dbReference>
<dbReference type="PANTHER" id="PTHR19241">
    <property type="entry name" value="ATP-BINDING CASSETTE TRANSPORTER"/>
    <property type="match status" value="1"/>
</dbReference>
<dbReference type="SUPFAM" id="SSF52540">
    <property type="entry name" value="P-loop containing nucleoside triphosphate hydrolases"/>
    <property type="match status" value="2"/>
</dbReference>
<reference evidence="12" key="1">
    <citation type="submission" date="2023-03" db="EMBL/GenBank/DDBJ databases">
        <authorList>
            <person name="Julca I."/>
        </authorList>
    </citation>
    <scope>NUCLEOTIDE SEQUENCE</scope>
</reference>
<evidence type="ECO:0000313" key="12">
    <source>
        <dbReference type="EMBL" id="CAI9101367.1"/>
    </source>
</evidence>
<feature type="transmembrane region" description="Helical" evidence="10">
    <location>
        <begin position="1254"/>
        <end position="1274"/>
    </location>
</feature>
<dbReference type="InterPro" id="IPR003593">
    <property type="entry name" value="AAA+_ATPase"/>
</dbReference>
<evidence type="ECO:0000259" key="11">
    <source>
        <dbReference type="PROSITE" id="PS50893"/>
    </source>
</evidence>
<dbReference type="FunFam" id="3.40.50.300:FF:002615">
    <property type="entry name" value="ABC transporter"/>
    <property type="match status" value="1"/>
</dbReference>
<evidence type="ECO:0000256" key="2">
    <source>
        <dbReference type="ARBA" id="ARBA00006012"/>
    </source>
</evidence>
<dbReference type="GO" id="GO:0140359">
    <property type="term" value="F:ABC-type transporter activity"/>
    <property type="evidence" value="ECO:0007669"/>
    <property type="project" value="InterPro"/>
</dbReference>
<comment type="subcellular location">
    <subcellularLocation>
        <location evidence="1">Membrane</location>
        <topology evidence="1">Multi-pass membrane protein</topology>
    </subcellularLocation>
</comment>
<evidence type="ECO:0000256" key="10">
    <source>
        <dbReference type="SAM" id="Phobius"/>
    </source>
</evidence>
<dbReference type="Pfam" id="PF01061">
    <property type="entry name" value="ABC2_membrane"/>
    <property type="match status" value="2"/>
</dbReference>
<name>A0AAV1D435_OLDCO</name>
<accession>A0AAV1D435</accession>
<dbReference type="Pfam" id="PF00005">
    <property type="entry name" value="ABC_tran"/>
    <property type="match status" value="1"/>
</dbReference>
<dbReference type="InterPro" id="IPR043926">
    <property type="entry name" value="ABCG_dom"/>
</dbReference>
<dbReference type="Pfam" id="PF19055">
    <property type="entry name" value="ABC2_membrane_7"/>
    <property type="match status" value="2"/>
</dbReference>
<keyword evidence="13" id="KW-1185">Reference proteome</keyword>
<keyword evidence="9 10" id="KW-0472">Membrane</keyword>
<keyword evidence="8 10" id="KW-1133">Transmembrane helix</keyword>
<keyword evidence="6" id="KW-0547">Nucleotide-binding</keyword>
<dbReference type="GO" id="GO:0016887">
    <property type="term" value="F:ATP hydrolysis activity"/>
    <property type="evidence" value="ECO:0007669"/>
    <property type="project" value="InterPro"/>
</dbReference>
<evidence type="ECO:0000256" key="8">
    <source>
        <dbReference type="ARBA" id="ARBA00022989"/>
    </source>
</evidence>
<proteinExistence type="inferred from homology"/>
<keyword evidence="5" id="KW-0677">Repeat</keyword>
<comment type="similarity">
    <text evidence="2">Belongs to the ABC transporter superfamily. ABCG family. PDR (TC 3.A.1.205) subfamily.</text>
</comment>
<organism evidence="12 13">
    <name type="scientific">Oldenlandia corymbosa var. corymbosa</name>
    <dbReference type="NCBI Taxonomy" id="529605"/>
    <lineage>
        <taxon>Eukaryota</taxon>
        <taxon>Viridiplantae</taxon>
        <taxon>Streptophyta</taxon>
        <taxon>Embryophyta</taxon>
        <taxon>Tracheophyta</taxon>
        <taxon>Spermatophyta</taxon>
        <taxon>Magnoliopsida</taxon>
        <taxon>eudicotyledons</taxon>
        <taxon>Gunneridae</taxon>
        <taxon>Pentapetalae</taxon>
        <taxon>asterids</taxon>
        <taxon>lamiids</taxon>
        <taxon>Gentianales</taxon>
        <taxon>Rubiaceae</taxon>
        <taxon>Rubioideae</taxon>
        <taxon>Spermacoceae</taxon>
        <taxon>Hedyotis-Oldenlandia complex</taxon>
        <taxon>Oldenlandia</taxon>
    </lineage>
</organism>
<dbReference type="FunFam" id="3.40.50.300:FF:000532">
    <property type="entry name" value="ABC transporter G family member 34"/>
    <property type="match status" value="1"/>
</dbReference>
<keyword evidence="7" id="KW-0067">ATP-binding</keyword>
<evidence type="ECO:0000256" key="9">
    <source>
        <dbReference type="ARBA" id="ARBA00023136"/>
    </source>
</evidence>
<sequence length="1282" mass="145333">MPTVEQLKWSSFLGDKNGEKGGDERKLRRLVDVTKLSMPERCSLIEKLIGDVEHQDFQLLRRIRERMDKLGIKNPTVEVGYRNLHVEVDCEVVDGKPLPKSNNSAISKPFLLDSGLQNLVRLPCLKPQISKISVIKDASGIIKPGRLTLLLGPPGAGKTTFLKALSGNISKSLQVTGEISYNGYRLTEFVPQKTAAYISQYDQHIPEMTVREALDFSSCCQGVNSRAEIMMELIKREKAAGILPDPDIDTYMKAISIQGQKTTPQTDYILKILGLGTCADTIAGDAMRRGISGGQKRRLTTGEMVVGPAKALFMDEISNGLDSSTTYQMVSWLQQLAHLTDATILVALLQPAPEVFDLFDDIILMAEGKIIYHGPKSKVVEFFESCGFRCPERKGVADFLQEVISRKDQAQYWIQGEESYSYISVNTFCEMFKETSYGKMLYQELSQPTVKSNDQKDALSFDVYSLPKWELFKACLRREFLLMKRNSFVYVFKAVQLFIIASITMTVFLRTWMDVDLLHANYYVGALFYALAILLVDGVPELSMTVSRLPVFYKQRDMQFYPAWAYTIPAAILKIPLSLLEATVWTTLTYYVIGFSPEAGRFFRQLVLFFAIHLTSISMFRFLASICRTLAASTIGANLTVLFVFLFSGFIIPRPTMPVWLKWGFWICPLTYGEIGLAINEFLAPRWQKTLPANNTIGQEVLERHGLKFDGIFYWISLAALFGFTILFNTGFILALSFLKAPGYRAIISREKFSKMQEKSTTSFHVDQELRNTTFRKAKRSERMVLPFQPLVVAFKDVQYYVDVPMEFVQEVLHTIELDGIKDSLVGVPGVSGLSTEQRKRLTIAVELVANPSIIFMDEPTTGLDARAAAIVMRAVKNVADTGRTMVCTIHQPSIDIFEAFDELILLKTGGQMVYFGPLGKHSSEVIKYFEAIDGVPKIKRNYNPATWILDVTSAASEAKLGVDFAQIYNKSSLYEKNMDTVKMLSAPTPGSKILEFPTRFSQTAWGQFKACLWKQHWSYWRSPTYNLTRVLLMTMGGLLFGGLFWNQGQKLNDQQSLLNIFGSMLITLIFVGVNNSSSVLPYVSTERTVFYRERFAGMYSSWAYAAAQVVIEIPYSFTQTLAFTIISYPMIGYYCSAWKFLFYFYTIFCTCLYFNYWGMLLVSITSTLPLASIVLSASYTMFNLFAGFYVPRLRIPKWWTWLYYLIPSSWALNGLITSQFGDIQGEIEVFGQTTTPATFIKHYYGFDHNQLPLVAFMLILYPLTFALLFAYFIGRLNFQNR</sequence>
<evidence type="ECO:0000256" key="5">
    <source>
        <dbReference type="ARBA" id="ARBA00022737"/>
    </source>
</evidence>
<gene>
    <name evidence="12" type="ORF">OLC1_LOCUS10965</name>
</gene>
<feature type="transmembrane region" description="Helical" evidence="10">
    <location>
        <begin position="602"/>
        <end position="623"/>
    </location>
</feature>
<feature type="transmembrane region" description="Helical" evidence="10">
    <location>
        <begin position="1171"/>
        <end position="1191"/>
    </location>
</feature>
<feature type="transmembrane region" description="Helical" evidence="10">
    <location>
        <begin position="712"/>
        <end position="739"/>
    </location>
</feature>
<feature type="transmembrane region" description="Helical" evidence="10">
    <location>
        <begin position="1143"/>
        <end position="1165"/>
    </location>
</feature>
<dbReference type="SMART" id="SM00382">
    <property type="entry name" value="AAA"/>
    <property type="match status" value="1"/>
</dbReference>
<dbReference type="Pfam" id="PF08370">
    <property type="entry name" value="PDR_assoc"/>
    <property type="match status" value="1"/>
</dbReference>
<evidence type="ECO:0000256" key="3">
    <source>
        <dbReference type="ARBA" id="ARBA00022448"/>
    </source>
</evidence>
<feature type="domain" description="ABC transporter" evidence="11">
    <location>
        <begin position="702"/>
        <end position="935"/>
    </location>
</feature>
<evidence type="ECO:0000256" key="7">
    <source>
        <dbReference type="ARBA" id="ARBA00022840"/>
    </source>
</evidence>
<evidence type="ECO:0000313" key="13">
    <source>
        <dbReference type="Proteomes" id="UP001161247"/>
    </source>
</evidence>
<dbReference type="InterPro" id="IPR013581">
    <property type="entry name" value="PDR_assoc"/>
</dbReference>
<feature type="transmembrane region" description="Helical" evidence="10">
    <location>
        <begin position="1058"/>
        <end position="1084"/>
    </location>
</feature>
<feature type="transmembrane region" description="Helical" evidence="10">
    <location>
        <begin position="630"/>
        <end position="652"/>
    </location>
</feature>
<feature type="domain" description="ABC transporter" evidence="11">
    <location>
        <begin position="120"/>
        <end position="392"/>
    </location>
</feature>
<feature type="transmembrane region" description="Helical" evidence="10">
    <location>
        <begin position="487"/>
        <end position="508"/>
    </location>
</feature>
<dbReference type="EMBL" id="OX459121">
    <property type="protein sequence ID" value="CAI9101367.1"/>
    <property type="molecule type" value="Genomic_DNA"/>
</dbReference>
<feature type="transmembrane region" description="Helical" evidence="10">
    <location>
        <begin position="520"/>
        <end position="539"/>
    </location>
</feature>